<gene>
    <name evidence="6" type="primary">rsmI</name>
    <name evidence="9" type="ORF">FHS28_003066</name>
</gene>
<feature type="domain" description="RsmI HTH" evidence="8">
    <location>
        <begin position="262"/>
        <end position="306"/>
    </location>
</feature>
<comment type="function">
    <text evidence="6">Catalyzes the 2'-O-methylation of the ribose of cytidine 1402 (C1402) in 16S rRNA.</text>
</comment>
<evidence type="ECO:0000256" key="6">
    <source>
        <dbReference type="HAMAP-Rule" id="MF_01877"/>
    </source>
</evidence>
<dbReference type="InterPro" id="IPR014777">
    <property type="entry name" value="4pyrrole_Mease_sub1"/>
</dbReference>
<comment type="caution">
    <text evidence="9">The sequence shown here is derived from an EMBL/GenBank/DDBJ whole genome shotgun (WGS) entry which is preliminary data.</text>
</comment>
<dbReference type="InterPro" id="IPR014776">
    <property type="entry name" value="4pyrrole_Mease_sub2"/>
</dbReference>
<proteinExistence type="inferred from homology"/>
<dbReference type="InterPro" id="IPR053910">
    <property type="entry name" value="RsmI_HTH"/>
</dbReference>
<dbReference type="Pfam" id="PF00590">
    <property type="entry name" value="TP_methylase"/>
    <property type="match status" value="1"/>
</dbReference>
<dbReference type="PROSITE" id="PS01296">
    <property type="entry name" value="RSMI"/>
    <property type="match status" value="1"/>
</dbReference>
<comment type="subcellular location">
    <subcellularLocation>
        <location evidence="6">Cytoplasm</location>
    </subcellularLocation>
</comment>
<comment type="catalytic activity">
    <reaction evidence="6">
        <text>cytidine(1402) in 16S rRNA + S-adenosyl-L-methionine = 2'-O-methylcytidine(1402) in 16S rRNA + S-adenosyl-L-homocysteine + H(+)</text>
        <dbReference type="Rhea" id="RHEA:42924"/>
        <dbReference type="Rhea" id="RHEA-COMP:10285"/>
        <dbReference type="Rhea" id="RHEA-COMP:10286"/>
        <dbReference type="ChEBI" id="CHEBI:15378"/>
        <dbReference type="ChEBI" id="CHEBI:57856"/>
        <dbReference type="ChEBI" id="CHEBI:59789"/>
        <dbReference type="ChEBI" id="CHEBI:74495"/>
        <dbReference type="ChEBI" id="CHEBI:82748"/>
        <dbReference type="EC" id="2.1.1.198"/>
    </reaction>
</comment>
<feature type="domain" description="Tetrapyrrole methylase" evidence="7">
    <location>
        <begin position="32"/>
        <end position="232"/>
    </location>
</feature>
<dbReference type="InterPro" id="IPR000878">
    <property type="entry name" value="4pyrrol_Mease"/>
</dbReference>
<keyword evidence="5 6" id="KW-0949">S-adenosyl-L-methionine</keyword>
<dbReference type="CDD" id="cd11648">
    <property type="entry name" value="RsmI"/>
    <property type="match status" value="1"/>
</dbReference>
<dbReference type="RefSeq" id="WP_375140758.1">
    <property type="nucleotide sequence ID" value="NZ_JACHXO010000005.1"/>
</dbReference>
<evidence type="ECO:0000256" key="4">
    <source>
        <dbReference type="ARBA" id="ARBA00022679"/>
    </source>
</evidence>
<dbReference type="NCBIfam" id="TIGR00096">
    <property type="entry name" value="16S rRNA (cytidine(1402)-2'-O)-methyltransferase"/>
    <property type="match status" value="1"/>
</dbReference>
<protein>
    <recommendedName>
        <fullName evidence="6">Ribosomal RNA small subunit methyltransferase I</fullName>
        <ecNumber evidence="6">2.1.1.198</ecNumber>
    </recommendedName>
    <alternativeName>
        <fullName evidence="6">16S rRNA 2'-O-ribose C1402 methyltransferase</fullName>
    </alternativeName>
    <alternativeName>
        <fullName evidence="6">rRNA (cytidine-2'-O-)-methyltransferase RsmI</fullName>
    </alternativeName>
</protein>
<dbReference type="InterPro" id="IPR035996">
    <property type="entry name" value="4pyrrol_Methylase_sf"/>
</dbReference>
<evidence type="ECO:0000256" key="3">
    <source>
        <dbReference type="ARBA" id="ARBA00022603"/>
    </source>
</evidence>
<reference evidence="9 10" key="1">
    <citation type="submission" date="2020-08" db="EMBL/GenBank/DDBJ databases">
        <title>Genomic Encyclopedia of Type Strains, Phase III (KMG-III): the genomes of soil and plant-associated and newly described type strains.</title>
        <authorList>
            <person name="Whitman W."/>
        </authorList>
    </citation>
    <scope>NUCLEOTIDE SEQUENCE [LARGE SCALE GENOMIC DNA]</scope>
    <source>
        <strain evidence="9 10">CECT 7247</strain>
    </source>
</reference>
<evidence type="ECO:0000313" key="10">
    <source>
        <dbReference type="Proteomes" id="UP000574369"/>
    </source>
</evidence>
<keyword evidence="2 6" id="KW-0698">rRNA processing</keyword>
<dbReference type="SUPFAM" id="SSF53790">
    <property type="entry name" value="Tetrapyrrole methylase"/>
    <property type="match status" value="1"/>
</dbReference>
<comment type="similarity">
    <text evidence="6">Belongs to the methyltransferase superfamily. RsmI family.</text>
</comment>
<evidence type="ECO:0000313" key="9">
    <source>
        <dbReference type="EMBL" id="MBB3195660.1"/>
    </source>
</evidence>
<dbReference type="PANTHER" id="PTHR46111">
    <property type="entry name" value="RIBOSOMAL RNA SMALL SUBUNIT METHYLTRANSFERASE I"/>
    <property type="match status" value="1"/>
</dbReference>
<dbReference type="Gene3D" id="3.30.950.10">
    <property type="entry name" value="Methyltransferase, Cobalt-precorrin-4 Transmethylase, Domain 2"/>
    <property type="match status" value="1"/>
</dbReference>
<name>A0ABR6GU70_9BURK</name>
<accession>A0ABR6GU70</accession>
<evidence type="ECO:0000256" key="5">
    <source>
        <dbReference type="ARBA" id="ARBA00022691"/>
    </source>
</evidence>
<evidence type="ECO:0000256" key="2">
    <source>
        <dbReference type="ARBA" id="ARBA00022552"/>
    </source>
</evidence>
<keyword evidence="1 6" id="KW-0963">Cytoplasm</keyword>
<keyword evidence="10" id="KW-1185">Reference proteome</keyword>
<sequence length="314" mass="33383">MNIPSSPSASLATQMSEAAAAAAGQQQYPAGTLYLVATPIGNLSDITLRAIHLLSLVDAVACEDTRVSAQLLRWLGLHKPLVALHQHNEQSAAQGLIDRLRNGERIAYVSDAGTPAVSDPGAVLVAAARSAGIRVLPLPGASSTVTAVSVAGDTQAQGFRFAGFLPTKAAERRTAAAALISQPHSVVLFEAPHRIRDVLDLLAELAPDQRLTICRELTKQFETVHTARCAELPAWMQADAQRERGEFVLVLHAAPPQDDGGELPAEAQRQLRVLMRELPLKQAVSLAAELSGSPRNALYQQALAWKSEADEAQG</sequence>
<keyword evidence="4 6" id="KW-0808">Transferase</keyword>
<organism evidence="9 10">
    <name type="scientific">Roseateles terrae</name>
    <dbReference type="NCBI Taxonomy" id="431060"/>
    <lineage>
        <taxon>Bacteria</taxon>
        <taxon>Pseudomonadati</taxon>
        <taxon>Pseudomonadota</taxon>
        <taxon>Betaproteobacteria</taxon>
        <taxon>Burkholderiales</taxon>
        <taxon>Sphaerotilaceae</taxon>
        <taxon>Roseateles</taxon>
    </lineage>
</organism>
<dbReference type="PIRSF" id="PIRSF005917">
    <property type="entry name" value="MTase_YraL"/>
    <property type="match status" value="1"/>
</dbReference>
<dbReference type="Proteomes" id="UP000574369">
    <property type="component" value="Unassembled WGS sequence"/>
</dbReference>
<evidence type="ECO:0000259" key="8">
    <source>
        <dbReference type="Pfam" id="PF23016"/>
    </source>
</evidence>
<dbReference type="InterPro" id="IPR018063">
    <property type="entry name" value="SAM_MeTrfase_RsmI_CS"/>
</dbReference>
<keyword evidence="3 6" id="KW-0489">Methyltransferase</keyword>
<dbReference type="EMBL" id="JACHXO010000005">
    <property type="protein sequence ID" value="MBB3195660.1"/>
    <property type="molecule type" value="Genomic_DNA"/>
</dbReference>
<dbReference type="GO" id="GO:0032259">
    <property type="term" value="P:methylation"/>
    <property type="evidence" value="ECO:0007669"/>
    <property type="project" value="UniProtKB-KW"/>
</dbReference>
<dbReference type="GO" id="GO:0008168">
    <property type="term" value="F:methyltransferase activity"/>
    <property type="evidence" value="ECO:0007669"/>
    <property type="project" value="UniProtKB-KW"/>
</dbReference>
<dbReference type="Gene3D" id="3.40.1010.10">
    <property type="entry name" value="Cobalt-precorrin-4 Transmethylase, Domain 1"/>
    <property type="match status" value="1"/>
</dbReference>
<evidence type="ECO:0000259" key="7">
    <source>
        <dbReference type="Pfam" id="PF00590"/>
    </source>
</evidence>
<dbReference type="PANTHER" id="PTHR46111:SF1">
    <property type="entry name" value="RIBOSOMAL RNA SMALL SUBUNIT METHYLTRANSFERASE I"/>
    <property type="match status" value="1"/>
</dbReference>
<evidence type="ECO:0000256" key="1">
    <source>
        <dbReference type="ARBA" id="ARBA00022490"/>
    </source>
</evidence>
<dbReference type="HAMAP" id="MF_01877">
    <property type="entry name" value="16SrRNA_methyltr_I"/>
    <property type="match status" value="1"/>
</dbReference>
<dbReference type="EC" id="2.1.1.198" evidence="6"/>
<dbReference type="Pfam" id="PF23016">
    <property type="entry name" value="RsmI_C"/>
    <property type="match status" value="1"/>
</dbReference>
<dbReference type="InterPro" id="IPR008189">
    <property type="entry name" value="rRNA_ssu_MeTfrase_I"/>
</dbReference>